<comment type="caution">
    <text evidence="1">The sequence shown here is derived from an EMBL/GenBank/DDBJ whole genome shotgun (WGS) entry which is preliminary data.</text>
</comment>
<evidence type="ECO:0000313" key="1">
    <source>
        <dbReference type="EMBL" id="EEA84166.1"/>
    </source>
</evidence>
<accession>B6G222</accession>
<name>B6G222_PEPHT</name>
<keyword evidence="2" id="KW-1185">Reference proteome</keyword>
<dbReference type="Proteomes" id="UP000003178">
    <property type="component" value="Unassembled WGS sequence"/>
</dbReference>
<evidence type="ECO:0000313" key="2">
    <source>
        <dbReference type="Proteomes" id="UP000003178"/>
    </source>
</evidence>
<reference evidence="1 2" key="2">
    <citation type="submission" date="2008-10" db="EMBL/GenBank/DDBJ databases">
        <title>Draft genome sequence of Clostridium hiranonis (DSM 13275).</title>
        <authorList>
            <person name="Sudarsanam P."/>
            <person name="Ley R."/>
            <person name="Guruge J."/>
            <person name="Turnbaugh P.J."/>
            <person name="Mahowald M."/>
            <person name="Liep D."/>
            <person name="Gordon J."/>
        </authorList>
    </citation>
    <scope>NUCLEOTIDE SEQUENCE [LARGE SCALE GENOMIC DNA]</scope>
    <source>
        <strain evidence="1 2">DSM 13275</strain>
    </source>
</reference>
<proteinExistence type="predicted"/>
<dbReference type="HOGENOM" id="CLU_2988556_0_0_9"/>
<reference evidence="1 2" key="1">
    <citation type="submission" date="2008-09" db="EMBL/GenBank/DDBJ databases">
        <authorList>
            <person name="Fulton L."/>
            <person name="Clifton S."/>
            <person name="Fulton B."/>
            <person name="Xu J."/>
            <person name="Minx P."/>
            <person name="Pepin K.H."/>
            <person name="Johnson M."/>
            <person name="Thiruvilangam P."/>
            <person name="Bhonagiri V."/>
            <person name="Nash W.E."/>
            <person name="Mardis E.R."/>
            <person name="Wilson R.K."/>
        </authorList>
    </citation>
    <scope>NUCLEOTIDE SEQUENCE [LARGE SCALE GENOMIC DNA]</scope>
    <source>
        <strain evidence="1 2">DSM 13275</strain>
    </source>
</reference>
<dbReference type="AlphaFoldDB" id="B6G222"/>
<protein>
    <submittedName>
        <fullName evidence="1">Uncharacterized protein</fullName>
    </submittedName>
</protein>
<sequence>MENGIIYGINKMIANDIPIITDTTFIDLLLKTIIYINNKKQSAYDIPIKIWKLLSIF</sequence>
<gene>
    <name evidence="1" type="ORF">CLOHIR_02184</name>
</gene>
<dbReference type="EMBL" id="ABWP01000086">
    <property type="protein sequence ID" value="EEA84166.1"/>
    <property type="molecule type" value="Genomic_DNA"/>
</dbReference>
<organism evidence="1 2">
    <name type="scientific">Peptacetobacter hiranonis (strain DSM 13275 / JCM 10541 / KCTC 15199 / TO-931)</name>
    <name type="common">Clostridium hiranonis</name>
    <dbReference type="NCBI Taxonomy" id="500633"/>
    <lineage>
        <taxon>Bacteria</taxon>
        <taxon>Bacillati</taxon>
        <taxon>Bacillota</taxon>
        <taxon>Clostridia</taxon>
        <taxon>Peptostreptococcales</taxon>
        <taxon>Peptostreptococcaceae</taxon>
        <taxon>Peptacetobacter</taxon>
    </lineage>
</organism>